<dbReference type="SUPFAM" id="SSF48371">
    <property type="entry name" value="ARM repeat"/>
    <property type="match status" value="2"/>
</dbReference>
<accession>A0A158QSR1</accession>
<dbReference type="FunFam" id="1.25.10.10:FF:000019">
    <property type="entry name" value="Cytoskeleton-associated protein 5"/>
    <property type="match status" value="1"/>
</dbReference>
<sequence length="1857" mass="203056">MADDSEWVKLPTIEKIEHKQWKARVAGYEEAIKLFQTQPSEKSNVFTDYLGLMKKMVTDSNAIAQEKALDAVLVFVENAAVAPRAATDICAGIVSKCMGAPRAKTKEKGIEVLLFYIELEKTDVVLEEVLKGLSVKQPKVVVGSLQTLRSALSLFGSKVISIKSILKDTLRLLEDRDPNIRSESKELVVEMYRWAGAPIKAQLSGLKPVQLTELENEFAKCPAEKPSPTRYLKSQVPKILSQQQNNAASEDGPDSGGDVGAEVDIALDPYELADPVNILSKIPNDFWEQMESKKWQDRKEALSLVENLSDTMRLAPGDYGELMKALLKVIAKDTNLILVGQSAKVVTQIANGLRKDFQVYASETIKVCIEKFKEKKPAVLSAVRSAADAALNSTSLESVQDDVIAATSNKIPGVRAETCLYLGRAFANMNTTTLNKKLLKALIVPLIKCSVDTNMEVREASFSALGMAMFVVTEKNIMPFLTDVDNIRLGRIKEFYEKVVNEKKNAGGNDGGGVSGGSSEPQSKVATVKPCPATSKGPTGASAAPVKPSSAVKSAAAGGAKPKSSATGAGGSDLPKEQLIADDVVEQQLTEFFGEGLLTDLSSTIWKERLAAMEVAQTKIRSADSSLSCQLACRLLMRKPGLKDNNFQVLRMKVDLIGEVLQARKPVSEVIVDLLLPELIDKIGDIKVGEAVKQTLTTLAEATAFEVVGSQVLNAAFQQKSPKNQVEALNWLAGAIKEFGFKLNSKQTVSFLKTGLSATNMNVRQSCIHLSAVLYMYMGATLRTLLADEKPAMVAMLEEEWAKLGDSKPPPPTRGFRLVKKEPSVGDGGSAQAAAEQEVEAPPEPEDIVDRTDISEKLSGDVLTLIASKNWKERKEGLCQIEELLKSCPFIMGGHEVQEPLAAIAKVCTDVNKILGKTALGLMETFAKAFSKTDAKKLVKCVEPSILACLGDSKPVVREAAVTALNAWRDRCGFVPMTENDMLSEALKAENPFLRAELLNWLTTAMAGERLSGKAAISAGLSPDFALNLALAVYPVCEDRNPDARQRAHKILPVLIRALGYEVMVKALKRLKTTSMDAVSPLLEKAKEQVAAEDAANPPKVEQPKSKALRGGGGLKKEAAQPSPDEPTAKKGGVKKPAMTSKRAAALEQAEEAAAVVPLQVNKLRETRIQDEKKRRLLKWDFDVPSKDHVQQLNTLFTSAGASSDLHACLFHSDFKQHIRAVDILTRLIEGGWPAVDGEAATRANLDLILRWMVLRFFETSPAFLSRGLEYLLKVFTRMSDMEHQLPEYEASAFLPYLVMKVGDPKDNIRKDIRALFRVMTSIYPPSKFYAYLVGGLKSKVNKARQECLEEMGLMIDHFGLNVCQPSPAASLKVIAAQISDRDSGVRTAALNALVCAYAIVGEPIWKMLGQMPDKERSMLEERIKRAGRPSTAASNSTVSKRSASERPVNRRETQVNGPPGAVQQQSYGAVGNYGAAPEAPQSVHAVAYAKAQHMLSSLGDLNPEHPPAMPNLLQFDRDINELFKPIAIPELKMRDKQTVLNCLLRTSPDAASAITMVVTQISSNDLNVCCHALSQIDALLQSDKWQLLVGHVNQIITLITIQLRQTNSRFFDDPTITESHLSTVLRCLLVTTESIFKRSQLAREASRESLKEYLFASLHLMVHEKTSELPEGSGIVRTINAITLHVIEASNCTRVLGQLVFGSPVGAGDEGLNLAVLERGTWLVEVQSSDPRRKPLTSFTSFSAFIRLLHESVSSGHFNNRFTQVVLRSLWRITKALPSTANAYALDLVLLDCHNFLKAFPSPSWKTRKSDLPLRTIKTMLHSFCSVRGPSALKFLDLIPHKVLFVASCDYDHSLC</sequence>
<keyword evidence="5" id="KW-0498">Mitosis</keyword>
<feature type="compositionally biased region" description="Low complexity" evidence="9">
    <location>
        <begin position="540"/>
        <end position="567"/>
    </location>
</feature>
<evidence type="ECO:0000256" key="6">
    <source>
        <dbReference type="ARBA" id="ARBA00023212"/>
    </source>
</evidence>
<evidence type="ECO:0000256" key="7">
    <source>
        <dbReference type="ARBA" id="ARBA00023306"/>
    </source>
</evidence>
<dbReference type="GO" id="GO:0030951">
    <property type="term" value="P:establishment or maintenance of microtubule cytoskeleton polarity"/>
    <property type="evidence" value="ECO:0007669"/>
    <property type="project" value="InterPro"/>
</dbReference>
<evidence type="ECO:0000256" key="4">
    <source>
        <dbReference type="ARBA" id="ARBA00022737"/>
    </source>
</evidence>
<dbReference type="Proteomes" id="UP000267029">
    <property type="component" value="Unassembled WGS sequence"/>
</dbReference>
<keyword evidence="3" id="KW-0132">Cell division</keyword>
<keyword evidence="4" id="KW-0677">Repeat</keyword>
<feature type="region of interest" description="Disordered" evidence="9">
    <location>
        <begin position="1424"/>
        <end position="1465"/>
    </location>
</feature>
<dbReference type="GO" id="GO:0061863">
    <property type="term" value="F:microtubule plus end polymerase"/>
    <property type="evidence" value="ECO:0007669"/>
    <property type="project" value="InterPro"/>
</dbReference>
<dbReference type="InterPro" id="IPR045110">
    <property type="entry name" value="XMAP215"/>
</dbReference>
<organism evidence="11 12">
    <name type="scientific">Mesocestoides corti</name>
    <name type="common">Flatworm</name>
    <dbReference type="NCBI Taxonomy" id="53468"/>
    <lineage>
        <taxon>Eukaryota</taxon>
        <taxon>Metazoa</taxon>
        <taxon>Spiralia</taxon>
        <taxon>Lophotrochozoa</taxon>
        <taxon>Platyhelminthes</taxon>
        <taxon>Cestoda</taxon>
        <taxon>Eucestoda</taxon>
        <taxon>Cyclophyllidea</taxon>
        <taxon>Mesocestoididae</taxon>
        <taxon>Mesocestoides</taxon>
    </lineage>
</organism>
<feature type="compositionally biased region" description="Acidic residues" evidence="9">
    <location>
        <begin position="837"/>
        <end position="847"/>
    </location>
</feature>
<dbReference type="InterPro" id="IPR048491">
    <property type="entry name" value="XMAP215_CLASP_TOG"/>
</dbReference>
<evidence type="ECO:0000256" key="8">
    <source>
        <dbReference type="ARBA" id="ARBA00025722"/>
    </source>
</evidence>
<dbReference type="Pfam" id="PF21040">
    <property type="entry name" value="CEP104-like_TOG"/>
    <property type="match status" value="1"/>
</dbReference>
<evidence type="ECO:0000313" key="12">
    <source>
        <dbReference type="Proteomes" id="UP000267029"/>
    </source>
</evidence>
<feature type="compositionally biased region" description="Basic and acidic residues" evidence="9">
    <location>
        <begin position="1443"/>
        <end position="1454"/>
    </location>
</feature>
<evidence type="ECO:0000259" key="10">
    <source>
        <dbReference type="SMART" id="SM01349"/>
    </source>
</evidence>
<feature type="domain" description="TOG" evidence="10">
    <location>
        <begin position="847"/>
        <end position="1092"/>
    </location>
</feature>
<dbReference type="FunFam" id="1.25.10.10:FF:000050">
    <property type="entry name" value="Cytoskeleton-associated protein 5 isoform X1"/>
    <property type="match status" value="1"/>
</dbReference>
<feature type="region of interest" description="Disordered" evidence="9">
    <location>
        <begin position="506"/>
        <end position="574"/>
    </location>
</feature>
<feature type="domain" description="TOG" evidence="10">
    <location>
        <begin position="579"/>
        <end position="810"/>
    </location>
</feature>
<keyword evidence="7" id="KW-0131">Cell cycle</keyword>
<dbReference type="GO" id="GO:0046785">
    <property type="term" value="P:microtubule polymerization"/>
    <property type="evidence" value="ECO:0007669"/>
    <property type="project" value="InterPro"/>
</dbReference>
<keyword evidence="12" id="KW-1185">Reference proteome</keyword>
<evidence type="ECO:0000256" key="2">
    <source>
        <dbReference type="ARBA" id="ARBA00022490"/>
    </source>
</evidence>
<dbReference type="GO" id="GO:0051301">
    <property type="term" value="P:cell division"/>
    <property type="evidence" value="ECO:0007669"/>
    <property type="project" value="UniProtKB-KW"/>
</dbReference>
<dbReference type="GO" id="GO:0051010">
    <property type="term" value="F:microtubule plus-end binding"/>
    <property type="evidence" value="ECO:0007669"/>
    <property type="project" value="InterPro"/>
</dbReference>
<keyword evidence="6" id="KW-0206">Cytoskeleton</keyword>
<gene>
    <name evidence="11" type="ORF">MCOS_LOCUS1246</name>
</gene>
<protein>
    <recommendedName>
        <fullName evidence="10">TOG domain-containing protein</fullName>
    </recommendedName>
</protein>
<feature type="domain" description="TOG" evidence="10">
    <location>
        <begin position="1"/>
        <end position="227"/>
    </location>
</feature>
<evidence type="ECO:0000313" key="11">
    <source>
        <dbReference type="EMBL" id="VDD75243.1"/>
    </source>
</evidence>
<keyword evidence="2" id="KW-0963">Cytoplasm</keyword>
<proteinExistence type="inferred from homology"/>
<evidence type="ECO:0000256" key="5">
    <source>
        <dbReference type="ARBA" id="ARBA00022776"/>
    </source>
</evidence>
<comment type="similarity">
    <text evidence="8">Belongs to the TOG/XMAP215 family.</text>
</comment>
<dbReference type="GO" id="GO:0005813">
    <property type="term" value="C:centrosome"/>
    <property type="evidence" value="ECO:0007669"/>
    <property type="project" value="UniProtKB-SubCell"/>
</dbReference>
<reference evidence="11 12" key="1">
    <citation type="submission" date="2018-10" db="EMBL/GenBank/DDBJ databases">
        <authorList>
            <consortium name="Pathogen Informatics"/>
        </authorList>
    </citation>
    <scope>NUCLEOTIDE SEQUENCE [LARGE SCALE GENOMIC DNA]</scope>
</reference>
<evidence type="ECO:0000256" key="1">
    <source>
        <dbReference type="ARBA" id="ARBA00004300"/>
    </source>
</evidence>
<name>A0A158QSR1_MESCO</name>
<dbReference type="GO" id="GO:0007051">
    <property type="term" value="P:spindle organization"/>
    <property type="evidence" value="ECO:0007669"/>
    <property type="project" value="InterPro"/>
</dbReference>
<dbReference type="PANTHER" id="PTHR12609">
    <property type="entry name" value="MICROTUBULE ASSOCIATED PROTEIN XMAP215"/>
    <property type="match status" value="1"/>
</dbReference>
<dbReference type="InterPro" id="IPR024395">
    <property type="entry name" value="CLASP_N_dom"/>
</dbReference>
<dbReference type="FunFam" id="1.25.10.10:FF:000063">
    <property type="entry name" value="Putative cytoskeleton-associated protein 5"/>
    <property type="match status" value="1"/>
</dbReference>
<dbReference type="InterPro" id="IPR034085">
    <property type="entry name" value="TOG"/>
</dbReference>
<dbReference type="EMBL" id="UXSR01000143">
    <property type="protein sequence ID" value="VDD75243.1"/>
    <property type="molecule type" value="Genomic_DNA"/>
</dbReference>
<dbReference type="Pfam" id="PF12348">
    <property type="entry name" value="CLASP_N"/>
    <property type="match status" value="1"/>
</dbReference>
<dbReference type="STRING" id="53468.A0A158QSR1"/>
<comment type="subcellular location">
    <subcellularLocation>
        <location evidence="1">Cytoplasm</location>
        <location evidence="1">Cytoskeleton</location>
        <location evidence="1">Microtubule organizing center</location>
        <location evidence="1">Centrosome</location>
    </subcellularLocation>
</comment>
<dbReference type="Pfam" id="PF21041">
    <property type="entry name" value="XMAP215_CLASP_TOG"/>
    <property type="match status" value="2"/>
</dbReference>
<dbReference type="SMART" id="SM01349">
    <property type="entry name" value="TOG"/>
    <property type="match status" value="5"/>
</dbReference>
<feature type="domain" description="TOG" evidence="10">
    <location>
        <begin position="1188"/>
        <end position="1433"/>
    </location>
</feature>
<dbReference type="InterPro" id="IPR016024">
    <property type="entry name" value="ARM-type_fold"/>
</dbReference>
<feature type="region of interest" description="Disordered" evidence="9">
    <location>
        <begin position="804"/>
        <end position="850"/>
    </location>
</feature>
<dbReference type="InterPro" id="IPR011989">
    <property type="entry name" value="ARM-like"/>
</dbReference>
<feature type="domain" description="TOG" evidence="10">
    <location>
        <begin position="271"/>
        <end position="505"/>
    </location>
</feature>
<dbReference type="OrthoDB" id="205662at2759"/>
<evidence type="ECO:0000256" key="9">
    <source>
        <dbReference type="SAM" id="MobiDB-lite"/>
    </source>
</evidence>
<feature type="region of interest" description="Disordered" evidence="9">
    <location>
        <begin position="1090"/>
        <end position="1144"/>
    </location>
</feature>
<evidence type="ECO:0000256" key="3">
    <source>
        <dbReference type="ARBA" id="ARBA00022618"/>
    </source>
</evidence>
<feature type="compositionally biased region" description="Polar residues" evidence="9">
    <location>
        <begin position="1432"/>
        <end position="1442"/>
    </location>
</feature>
<dbReference type="Gene3D" id="1.25.10.10">
    <property type="entry name" value="Leucine-rich Repeat Variant"/>
    <property type="match status" value="5"/>
</dbReference>